<dbReference type="Pfam" id="PF01738">
    <property type="entry name" value="DLH"/>
    <property type="match status" value="1"/>
</dbReference>
<sequence>MTESSPTLATAPVECCLNRGFKHEGTSVGKVVTVAGVKTYVSMPNGCDNQEQKRIILFFSDVFGPFSNNAKLLQDYYASEGFIVLGVDYFLGDPIDAHLGQKNEAADAWFDAWLTMAVRRAAMCTPPWIEAVEGLYGHEVKYCAVGYCFGAPFVMDFAAKDDVAAAAFAHPGNLNESHFEKLRAPLLLSCAENDNTFSAESRRRAEDIMVKNKASYHIQVFSGVEHGFAARGDPTNENIRWAKEESARSIIGWFKRFT</sequence>
<comment type="caution">
    <text evidence="2">The sequence shown here is derived from an EMBL/GenBank/DDBJ whole genome shotgun (WGS) entry which is preliminary data.</text>
</comment>
<proteinExistence type="predicted"/>
<dbReference type="EMBL" id="JAACJL010000001">
    <property type="protein sequence ID" value="KAF4623769.1"/>
    <property type="molecule type" value="Genomic_DNA"/>
</dbReference>
<keyword evidence="3" id="KW-1185">Reference proteome</keyword>
<gene>
    <name evidence="2" type="ORF">D9613_001348</name>
</gene>
<dbReference type="InterPro" id="IPR002925">
    <property type="entry name" value="Dienelactn_hydro"/>
</dbReference>
<feature type="domain" description="Dienelactone hydrolase" evidence="1">
    <location>
        <begin position="47"/>
        <end position="257"/>
    </location>
</feature>
<dbReference type="PANTHER" id="PTHR17630">
    <property type="entry name" value="DIENELACTONE HYDROLASE"/>
    <property type="match status" value="1"/>
</dbReference>
<dbReference type="PANTHER" id="PTHR17630:SF44">
    <property type="entry name" value="PROTEIN AIM2"/>
    <property type="match status" value="1"/>
</dbReference>
<protein>
    <recommendedName>
        <fullName evidence="1">Dienelactone hydrolase domain-containing protein</fullName>
    </recommendedName>
</protein>
<accession>A0A8H4R7N2</accession>
<evidence type="ECO:0000313" key="3">
    <source>
        <dbReference type="Proteomes" id="UP000521872"/>
    </source>
</evidence>
<dbReference type="SUPFAM" id="SSF53474">
    <property type="entry name" value="alpha/beta-Hydrolases"/>
    <property type="match status" value="1"/>
</dbReference>
<evidence type="ECO:0000313" key="2">
    <source>
        <dbReference type="EMBL" id="KAF4623769.1"/>
    </source>
</evidence>
<organism evidence="2 3">
    <name type="scientific">Agrocybe pediades</name>
    <dbReference type="NCBI Taxonomy" id="84607"/>
    <lineage>
        <taxon>Eukaryota</taxon>
        <taxon>Fungi</taxon>
        <taxon>Dikarya</taxon>
        <taxon>Basidiomycota</taxon>
        <taxon>Agaricomycotina</taxon>
        <taxon>Agaricomycetes</taxon>
        <taxon>Agaricomycetidae</taxon>
        <taxon>Agaricales</taxon>
        <taxon>Agaricineae</taxon>
        <taxon>Strophariaceae</taxon>
        <taxon>Agrocybe</taxon>
    </lineage>
</organism>
<evidence type="ECO:0000259" key="1">
    <source>
        <dbReference type="Pfam" id="PF01738"/>
    </source>
</evidence>
<dbReference type="Proteomes" id="UP000521872">
    <property type="component" value="Unassembled WGS sequence"/>
</dbReference>
<dbReference type="Gene3D" id="3.40.50.1820">
    <property type="entry name" value="alpha/beta hydrolase"/>
    <property type="match status" value="1"/>
</dbReference>
<dbReference type="InterPro" id="IPR029058">
    <property type="entry name" value="AB_hydrolase_fold"/>
</dbReference>
<dbReference type="AlphaFoldDB" id="A0A8H4R7N2"/>
<reference evidence="2 3" key="1">
    <citation type="submission" date="2019-12" db="EMBL/GenBank/DDBJ databases">
        <authorList>
            <person name="Floudas D."/>
            <person name="Bentzer J."/>
            <person name="Ahren D."/>
            <person name="Johansson T."/>
            <person name="Persson P."/>
            <person name="Tunlid A."/>
        </authorList>
    </citation>
    <scope>NUCLEOTIDE SEQUENCE [LARGE SCALE GENOMIC DNA]</scope>
    <source>
        <strain evidence="2 3">CBS 102.39</strain>
    </source>
</reference>
<dbReference type="GO" id="GO:0016787">
    <property type="term" value="F:hydrolase activity"/>
    <property type="evidence" value="ECO:0007669"/>
    <property type="project" value="InterPro"/>
</dbReference>
<name>A0A8H4R7N2_9AGAR</name>